<proteinExistence type="predicted"/>
<gene>
    <name evidence="1" type="ORF">TBIB3V08_LOCUS8778</name>
</gene>
<reference evidence="1" key="1">
    <citation type="submission" date="2020-11" db="EMBL/GenBank/DDBJ databases">
        <authorList>
            <person name="Tran Van P."/>
        </authorList>
    </citation>
    <scope>NUCLEOTIDE SEQUENCE</scope>
</reference>
<dbReference type="AlphaFoldDB" id="A0A7R9F3Q5"/>
<sequence>MMEFCSLPGSEIVTILLRIIEWKDKDCWKGIISLLRQCQEKLRCCDGSELCRSECLITFLQETAQSGSKPGTDAQQSRGWLQHISKNISTRRVDLQRIV</sequence>
<protein>
    <submittedName>
        <fullName evidence="1">Uncharacterized protein</fullName>
    </submittedName>
</protein>
<name>A0A7R9F3Q5_9NEOP</name>
<accession>A0A7R9F3Q5</accession>
<organism evidence="1">
    <name type="scientific">Timema bartmani</name>
    <dbReference type="NCBI Taxonomy" id="61472"/>
    <lineage>
        <taxon>Eukaryota</taxon>
        <taxon>Metazoa</taxon>
        <taxon>Ecdysozoa</taxon>
        <taxon>Arthropoda</taxon>
        <taxon>Hexapoda</taxon>
        <taxon>Insecta</taxon>
        <taxon>Pterygota</taxon>
        <taxon>Neoptera</taxon>
        <taxon>Polyneoptera</taxon>
        <taxon>Phasmatodea</taxon>
        <taxon>Timematodea</taxon>
        <taxon>Timematoidea</taxon>
        <taxon>Timematidae</taxon>
        <taxon>Timema</taxon>
    </lineage>
</organism>
<evidence type="ECO:0000313" key="1">
    <source>
        <dbReference type="EMBL" id="CAD7446447.1"/>
    </source>
</evidence>
<dbReference type="EMBL" id="OD568018">
    <property type="protein sequence ID" value="CAD7446447.1"/>
    <property type="molecule type" value="Genomic_DNA"/>
</dbReference>